<gene>
    <name evidence="1" type="ORF">HQ393_13150</name>
</gene>
<dbReference type="Proteomes" id="UP000509597">
    <property type="component" value="Chromosome"/>
</dbReference>
<dbReference type="KEGG" id="chiz:HQ393_13150"/>
<dbReference type="AlphaFoldDB" id="A0A7H9BM08"/>
<evidence type="ECO:0000313" key="2">
    <source>
        <dbReference type="Proteomes" id="UP000509597"/>
    </source>
</evidence>
<accession>A0A7H9BM08</accession>
<reference evidence="1 2" key="1">
    <citation type="submission" date="2020-07" db="EMBL/GenBank/DDBJ databases">
        <title>Complete genome sequence of Chitinibacter sp. 2T18.</title>
        <authorList>
            <person name="Bae J.-W."/>
            <person name="Choi J.-W."/>
        </authorList>
    </citation>
    <scope>NUCLEOTIDE SEQUENCE [LARGE SCALE GENOMIC DNA]</scope>
    <source>
        <strain evidence="1 2">2T18</strain>
    </source>
</reference>
<name>A0A7H9BM08_9NEIS</name>
<keyword evidence="2" id="KW-1185">Reference proteome</keyword>
<evidence type="ECO:0000313" key="1">
    <source>
        <dbReference type="EMBL" id="QLG89111.1"/>
    </source>
</evidence>
<organism evidence="1 2">
    <name type="scientific">Chitinibacter bivalviorum</name>
    <dbReference type="NCBI Taxonomy" id="2739434"/>
    <lineage>
        <taxon>Bacteria</taxon>
        <taxon>Pseudomonadati</taxon>
        <taxon>Pseudomonadota</taxon>
        <taxon>Betaproteobacteria</taxon>
        <taxon>Neisseriales</taxon>
        <taxon>Chitinibacteraceae</taxon>
        <taxon>Chitinibacter</taxon>
    </lineage>
</organism>
<dbReference type="RefSeq" id="WP_179355612.1">
    <property type="nucleotide sequence ID" value="NZ_CP058627.1"/>
</dbReference>
<sequence length="218" mass="24861">MGLLDELKQQATAVQQNDALERERKAANVAQIQPAMSRVYEYYRVLAEQLKVVCPNSPHTYRIFGVGELNNAQMLDAATRSRTQQIDGVYCYEYIEFAVNWRAGAPLQVAYTSVNEAQYLKERLWRFGCKVDEKIVKNADGKMLRIVLTISPEFPTRLRFESDIAAGTVKLNLRNLEDFIDDWQILTPDQCSPALFEELAKALLGKPHQLKSLLPMYG</sequence>
<protein>
    <submittedName>
        <fullName evidence="1">Uncharacterized protein</fullName>
    </submittedName>
</protein>
<proteinExistence type="predicted"/>
<dbReference type="EMBL" id="CP058627">
    <property type="protein sequence ID" value="QLG89111.1"/>
    <property type="molecule type" value="Genomic_DNA"/>
</dbReference>